<feature type="domain" description="ABM" evidence="1">
    <location>
        <begin position="7"/>
        <end position="73"/>
    </location>
</feature>
<dbReference type="Pfam" id="PF03992">
    <property type="entry name" value="ABM"/>
    <property type="match status" value="1"/>
</dbReference>
<accession>A0AAW4Y1K6</accession>
<name>A0AAW4Y1K6_9BURK</name>
<reference evidence="2 3" key="1">
    <citation type="submission" date="2021-11" db="EMBL/GenBank/DDBJ databases">
        <title>Genome sequence.</title>
        <authorList>
            <person name="Sun Q."/>
        </authorList>
    </citation>
    <scope>NUCLEOTIDE SEQUENCE [LARGE SCALE GENOMIC DNA]</scope>
    <source>
        <strain evidence="2 3">KCTC 12005</strain>
    </source>
</reference>
<dbReference type="SUPFAM" id="SSF54909">
    <property type="entry name" value="Dimeric alpha+beta barrel"/>
    <property type="match status" value="1"/>
</dbReference>
<dbReference type="RefSeq" id="WP_230780379.1">
    <property type="nucleotide sequence ID" value="NZ_JAJNCT010000034.1"/>
</dbReference>
<sequence>MAEPLNLIVTLQPHAGRLPDVVSTLATLAQASRQEAGCLRYDIAVGKELVYLFEVWSDRQALAAHEKQAHFVVGVAALNRLCASQKLEFVEWQAQG</sequence>
<evidence type="ECO:0000259" key="1">
    <source>
        <dbReference type="Pfam" id="PF03992"/>
    </source>
</evidence>
<dbReference type="Gene3D" id="3.30.70.100">
    <property type="match status" value="1"/>
</dbReference>
<dbReference type="InterPro" id="IPR007138">
    <property type="entry name" value="ABM_dom"/>
</dbReference>
<dbReference type="AlphaFoldDB" id="A0AAW4Y1K6"/>
<dbReference type="GO" id="GO:0004497">
    <property type="term" value="F:monooxygenase activity"/>
    <property type="evidence" value="ECO:0007669"/>
    <property type="project" value="UniProtKB-KW"/>
</dbReference>
<gene>
    <name evidence="2" type="ORF">LPW39_21830</name>
</gene>
<dbReference type="EMBL" id="JAJNCT010000034">
    <property type="protein sequence ID" value="MCD2167765.1"/>
    <property type="molecule type" value="Genomic_DNA"/>
</dbReference>
<protein>
    <submittedName>
        <fullName evidence="2">Antibiotic biosynthesis monooxygenase</fullName>
    </submittedName>
</protein>
<comment type="caution">
    <text evidence="2">The sequence shown here is derived from an EMBL/GenBank/DDBJ whole genome shotgun (WGS) entry which is preliminary data.</text>
</comment>
<dbReference type="Proteomes" id="UP001199260">
    <property type="component" value="Unassembled WGS sequence"/>
</dbReference>
<proteinExistence type="predicted"/>
<dbReference type="InterPro" id="IPR011008">
    <property type="entry name" value="Dimeric_a/b-barrel"/>
</dbReference>
<keyword evidence="2" id="KW-0560">Oxidoreductase</keyword>
<evidence type="ECO:0000313" key="3">
    <source>
        <dbReference type="Proteomes" id="UP001199260"/>
    </source>
</evidence>
<evidence type="ECO:0000313" key="2">
    <source>
        <dbReference type="EMBL" id="MCD2167765.1"/>
    </source>
</evidence>
<keyword evidence="3" id="KW-1185">Reference proteome</keyword>
<organism evidence="2 3">
    <name type="scientific">Comamonas koreensis</name>
    <dbReference type="NCBI Taxonomy" id="160825"/>
    <lineage>
        <taxon>Bacteria</taxon>
        <taxon>Pseudomonadati</taxon>
        <taxon>Pseudomonadota</taxon>
        <taxon>Betaproteobacteria</taxon>
        <taxon>Burkholderiales</taxon>
        <taxon>Comamonadaceae</taxon>
        <taxon>Comamonas</taxon>
    </lineage>
</organism>
<keyword evidence="2" id="KW-0503">Monooxygenase</keyword>